<gene>
    <name evidence="2" type="ORF">ACFPOC_17075</name>
</gene>
<comment type="caution">
    <text evidence="2">The sequence shown here is derived from an EMBL/GenBank/DDBJ whole genome shotgun (WGS) entry which is preliminary data.</text>
</comment>
<dbReference type="RefSeq" id="WP_209843062.1">
    <property type="nucleotide sequence ID" value="NZ_JAGGJP010000023.1"/>
</dbReference>
<feature type="signal peptide" evidence="1">
    <location>
        <begin position="1"/>
        <end position="18"/>
    </location>
</feature>
<accession>A0ABW0SGS5</accession>
<evidence type="ECO:0000313" key="3">
    <source>
        <dbReference type="Proteomes" id="UP001596056"/>
    </source>
</evidence>
<proteinExistence type="predicted"/>
<keyword evidence="3" id="KW-1185">Reference proteome</keyword>
<reference evidence="3" key="1">
    <citation type="journal article" date="2019" name="Int. J. Syst. Evol. Microbiol.">
        <title>The Global Catalogue of Microorganisms (GCM) 10K type strain sequencing project: providing services to taxonomists for standard genome sequencing and annotation.</title>
        <authorList>
            <consortium name="The Broad Institute Genomics Platform"/>
            <consortium name="The Broad Institute Genome Sequencing Center for Infectious Disease"/>
            <person name="Wu L."/>
            <person name="Ma J."/>
        </authorList>
    </citation>
    <scope>NUCLEOTIDE SEQUENCE [LARGE SCALE GENOMIC DNA]</scope>
    <source>
        <strain evidence="3">KACC 11588</strain>
    </source>
</reference>
<organism evidence="2 3">
    <name type="scientific">Rubellimicrobium aerolatum</name>
    <dbReference type="NCBI Taxonomy" id="490979"/>
    <lineage>
        <taxon>Bacteria</taxon>
        <taxon>Pseudomonadati</taxon>
        <taxon>Pseudomonadota</taxon>
        <taxon>Alphaproteobacteria</taxon>
        <taxon>Rhodobacterales</taxon>
        <taxon>Roseobacteraceae</taxon>
        <taxon>Rubellimicrobium</taxon>
    </lineage>
</organism>
<evidence type="ECO:0000313" key="2">
    <source>
        <dbReference type="EMBL" id="MFC5568124.1"/>
    </source>
</evidence>
<name>A0ABW0SGS5_9RHOB</name>
<protein>
    <submittedName>
        <fullName evidence="2">DUF4864 domain-containing protein</fullName>
    </submittedName>
</protein>
<dbReference type="Pfam" id="PF16156">
    <property type="entry name" value="DUF4864"/>
    <property type="match status" value="1"/>
</dbReference>
<dbReference type="Proteomes" id="UP001596056">
    <property type="component" value="Unassembled WGS sequence"/>
</dbReference>
<keyword evidence="1" id="KW-0732">Signal</keyword>
<dbReference type="InterPro" id="IPR032347">
    <property type="entry name" value="DUF4864"/>
</dbReference>
<evidence type="ECO:0000256" key="1">
    <source>
        <dbReference type="SAM" id="SignalP"/>
    </source>
</evidence>
<feature type="chain" id="PRO_5045967601" evidence="1">
    <location>
        <begin position="19"/>
        <end position="135"/>
    </location>
</feature>
<dbReference type="EMBL" id="JBHSNA010000027">
    <property type="protein sequence ID" value="MFC5568124.1"/>
    <property type="molecule type" value="Genomic_DNA"/>
</dbReference>
<sequence length="135" mass="14869">MRRLTILAVMLLAGPALAQDAEDRAEIAEVIEDQLSDFVARDVAGAWDHASPTIQGMFGTPERFARMVEGGYPMVWDNRDAEMGALREEDGALRQAVRVEDAEGRGWLLDYEMVETPEGWRINGVGVRPAPDLAA</sequence>